<evidence type="ECO:0000256" key="3">
    <source>
        <dbReference type="ARBA" id="ARBA00022801"/>
    </source>
</evidence>
<dbReference type="InterPro" id="IPR000560">
    <property type="entry name" value="His_Pase_clade-2"/>
</dbReference>
<proteinExistence type="inferred from homology"/>
<organism evidence="5 6">
    <name type="scientific">Cryoendolithus antarcticus</name>
    <dbReference type="NCBI Taxonomy" id="1507870"/>
    <lineage>
        <taxon>Eukaryota</taxon>
        <taxon>Fungi</taxon>
        <taxon>Dikarya</taxon>
        <taxon>Ascomycota</taxon>
        <taxon>Pezizomycotina</taxon>
        <taxon>Dothideomycetes</taxon>
        <taxon>Dothideomycetidae</taxon>
        <taxon>Cladosporiales</taxon>
        <taxon>Cladosporiaceae</taxon>
        <taxon>Cryoendolithus</taxon>
    </lineage>
</organism>
<dbReference type="Gene3D" id="3.40.50.1240">
    <property type="entry name" value="Phosphoglycerate mutase-like"/>
    <property type="match status" value="1"/>
</dbReference>
<dbReference type="PANTHER" id="PTHR11567">
    <property type="entry name" value="ACID PHOSPHATASE-RELATED"/>
    <property type="match status" value="1"/>
</dbReference>
<feature type="region of interest" description="Disordered" evidence="4">
    <location>
        <begin position="89"/>
        <end position="109"/>
    </location>
</feature>
<reference evidence="6" key="1">
    <citation type="submission" date="2017-03" db="EMBL/GenBank/DDBJ databases">
        <title>Genomes of endolithic fungi from Antarctica.</title>
        <authorList>
            <person name="Coleine C."/>
            <person name="Masonjones S."/>
            <person name="Stajich J.E."/>
        </authorList>
    </citation>
    <scope>NUCLEOTIDE SEQUENCE [LARGE SCALE GENOMIC DNA]</scope>
    <source>
        <strain evidence="6">CCFEE 5527</strain>
    </source>
</reference>
<evidence type="ECO:0000313" key="6">
    <source>
        <dbReference type="Proteomes" id="UP000192596"/>
    </source>
</evidence>
<dbReference type="InterPro" id="IPR033379">
    <property type="entry name" value="Acid_Pase_AS"/>
</dbReference>
<dbReference type="EMBL" id="NAJO01000018">
    <property type="protein sequence ID" value="OQO05862.1"/>
    <property type="molecule type" value="Genomic_DNA"/>
</dbReference>
<dbReference type="GO" id="GO:0016158">
    <property type="term" value="F:inositol hexakisphosphate 3-phosphatase activity"/>
    <property type="evidence" value="ECO:0007669"/>
    <property type="project" value="UniProtKB-EC"/>
</dbReference>
<dbReference type="InterPro" id="IPR050645">
    <property type="entry name" value="Histidine_acid_phosphatase"/>
</dbReference>
<dbReference type="CDD" id="cd07061">
    <property type="entry name" value="HP_HAP_like"/>
    <property type="match status" value="1"/>
</dbReference>
<dbReference type="Pfam" id="PF00328">
    <property type="entry name" value="His_Phos_2"/>
    <property type="match status" value="1"/>
</dbReference>
<dbReference type="Proteomes" id="UP000192596">
    <property type="component" value="Unassembled WGS sequence"/>
</dbReference>
<evidence type="ECO:0000256" key="1">
    <source>
        <dbReference type="ARBA" id="ARBA00005375"/>
    </source>
</evidence>
<dbReference type="SUPFAM" id="SSF53254">
    <property type="entry name" value="Phosphoglycerate mutase-like"/>
    <property type="match status" value="1"/>
</dbReference>
<dbReference type="EC" id="3.1.3.8" evidence="2"/>
<protein>
    <recommendedName>
        <fullName evidence="2">3-phytase</fullName>
        <ecNumber evidence="2">3.1.3.8</ecNumber>
    </recommendedName>
</protein>
<feature type="compositionally biased region" description="Polar residues" evidence="4">
    <location>
        <begin position="89"/>
        <end position="107"/>
    </location>
</feature>
<comment type="similarity">
    <text evidence="1">Belongs to the histidine acid phosphatase family.</text>
</comment>
<dbReference type="PROSITE" id="PS00616">
    <property type="entry name" value="HIS_ACID_PHOSPHAT_1"/>
    <property type="match status" value="1"/>
</dbReference>
<dbReference type="InParanoid" id="A0A1V8T3W6"/>
<comment type="caution">
    <text evidence="5">The sequence shown here is derived from an EMBL/GenBank/DDBJ whole genome shotgun (WGS) entry which is preliminary data.</text>
</comment>
<keyword evidence="3" id="KW-0378">Hydrolase</keyword>
<evidence type="ECO:0000313" key="5">
    <source>
        <dbReference type="EMBL" id="OQO05862.1"/>
    </source>
</evidence>
<dbReference type="InterPro" id="IPR029033">
    <property type="entry name" value="His_PPase_superfam"/>
</dbReference>
<sequence>MTTLVQRKPYSPAEVARLYPQSLQLRQVQVLLRHGERTPVSARFKNAGLAAYWPYCQAANEMKSAVMSADSSWDTMAWRRRLEVFDRQLNPTSGSDSPALTQTSKGQVHSICQPGELTDRGRETTLALGERLRSLYVGQLGFLPSLLNAKSSSAVYLRATPIPRALESTQQAFRGLYPPTSRSAELPPPVIVQRAIQDETLFPNEGACKRFGELAKAFADRTAQIWNPSPELAYINKRIGMYMPAESPIVKVDSHPRLSGVMDTINATLAHGPATKLPSEFYDDKVRADIDSVCVKEWFVGYTESSEYRKLGIGALVGDLTQNFVKAAQSHAKSGSSSTEKSFKISLSGCHDTTLAAALAALGAYDVNTAKWPPYTSSIAFELFQTKSATVKTPSVPSSGGSWWSSLFSSAPASTQSTATRTPVADMTPTQQSSLDGHFVRVRYNDTPMTIPYCRAVGRHLEGDESFCTLRAFKEAADAVTPRNWKKECSANLGQPAVMGAIERPPGL</sequence>
<keyword evidence="6" id="KW-1185">Reference proteome</keyword>
<dbReference type="STRING" id="1507870.A0A1V8T3W6"/>
<dbReference type="PANTHER" id="PTHR11567:SF110">
    <property type="entry name" value="2-PHOSPHOXYLOSE PHOSPHATASE 1"/>
    <property type="match status" value="1"/>
</dbReference>
<accession>A0A1V8T3W6</accession>
<dbReference type="OrthoDB" id="10257284at2759"/>
<dbReference type="AlphaFoldDB" id="A0A1V8T3W6"/>
<evidence type="ECO:0000256" key="2">
    <source>
        <dbReference type="ARBA" id="ARBA00012632"/>
    </source>
</evidence>
<gene>
    <name evidence="5" type="ORF">B0A48_09957</name>
</gene>
<name>A0A1V8T3W6_9PEZI</name>
<evidence type="ECO:0000256" key="4">
    <source>
        <dbReference type="SAM" id="MobiDB-lite"/>
    </source>
</evidence>